<reference evidence="3" key="3">
    <citation type="submission" date="2011-10" db="EMBL/GenBank/DDBJ databases">
        <title>Transcriptional landscape of the pathogenic yeast Candida parapsilosis.</title>
        <authorList>
            <person name="Guida A."/>
            <person name="Lindstaedt C."/>
            <person name="Maguire S.L."/>
            <person name="Ding C."/>
            <person name="Higgins D.G."/>
            <person name="Harris D."/>
            <person name="Berriman M."/>
            <person name="Butler G."/>
        </authorList>
    </citation>
    <scope>NUCLEOTIDE SEQUENCE</scope>
    <source>
        <strain evidence="3">CDC317</strain>
    </source>
</reference>
<feature type="region of interest" description="Disordered" evidence="1">
    <location>
        <begin position="1"/>
        <end position="188"/>
    </location>
</feature>
<feature type="compositionally biased region" description="Polar residues" evidence="1">
    <location>
        <begin position="239"/>
        <end position="251"/>
    </location>
</feature>
<feature type="compositionally biased region" description="Polar residues" evidence="1">
    <location>
        <begin position="201"/>
        <end position="211"/>
    </location>
</feature>
<name>G8B5I6_CANPC</name>
<reference evidence="5" key="2">
    <citation type="journal article" date="2011" name="BMC Genomics">
        <title>Using RNA-seq to determine the transcriptional landscape and the hypoxic response of the pathogenic yeast Candida parapsilosis.</title>
        <authorList>
            <person name="Guida A."/>
            <person name="Lindstaedt C."/>
            <person name="Maguire S.L."/>
            <person name="Ding C."/>
            <person name="Higgins D.G."/>
            <person name="Corton N.J."/>
            <person name="Berriman M."/>
            <person name="Butler G."/>
        </authorList>
    </citation>
    <scope>GENOME REANNOTATION</scope>
    <source>
        <strain evidence="5">CDC 317 / ATCC MYA-4646</strain>
    </source>
</reference>
<evidence type="ECO:0000256" key="1">
    <source>
        <dbReference type="SAM" id="MobiDB-lite"/>
    </source>
</evidence>
<feature type="compositionally biased region" description="Polar residues" evidence="1">
    <location>
        <begin position="35"/>
        <end position="57"/>
    </location>
</feature>
<evidence type="ECO:0000313" key="2">
    <source>
        <dbReference type="CGD" id="CAL0000152115"/>
    </source>
</evidence>
<organism evidence="3 5">
    <name type="scientific">Candida parapsilosis (strain CDC 317 / ATCC MYA-4646)</name>
    <name type="common">Yeast</name>
    <name type="synonym">Monilia parapsilosis</name>
    <dbReference type="NCBI Taxonomy" id="578454"/>
    <lineage>
        <taxon>Eukaryota</taxon>
        <taxon>Fungi</taxon>
        <taxon>Dikarya</taxon>
        <taxon>Ascomycota</taxon>
        <taxon>Saccharomycotina</taxon>
        <taxon>Pichiomycetes</taxon>
        <taxon>Debaryomycetaceae</taxon>
        <taxon>Candida/Lodderomyces clade</taxon>
        <taxon>Candida</taxon>
    </lineage>
</organism>
<feature type="compositionally biased region" description="Polar residues" evidence="1">
    <location>
        <begin position="317"/>
        <end position="329"/>
    </location>
</feature>
<feature type="compositionally biased region" description="Basic and acidic residues" evidence="1">
    <location>
        <begin position="388"/>
        <end position="405"/>
    </location>
</feature>
<dbReference type="STRING" id="578454.G8B5I6"/>
<sequence length="1066" mass="118094">MDGTVQGNQELRVTSVSSSQLGNNQLVPSRGANVPLNQQQLPVVPSNSSAPLYQNPSPYGGSHNAPSNSFNAYPPPNSAPPYDNNFSNPSSPFVSQSNWNQQYHPHSSSSVDDARAHIPPPPRQVHIDHPPPARPPQQTRVNYPPPPPRQSSSSPAVNIHIHNSIYTNGAPSSTRIQSPNSVNLQSTTPSSFRYQSLNNVNAHRSTPQDPSRTGACGFRYSSHHSVNSSSGGAREPQLYGNSGSSTPSNHNRNTRLPRRDYKSGFRSSPSTANHSSPRVPEIPNSTPIHSRPIQFNQTNQLPSSPYPSDGSGVGSNHMVSNSSTPTATPKPSKEKFKMSMADVERIIGNYSGRAKPGIRGAILNTESKPMMDEKQQQLIEIHLDTHETKAKTDRGANGRTDDTKLETISGTRKPIGSSITADNDRKVYDASAVKEYNPSSLTTGGHRKYDPSAIATTDHKSYTPSAIATTTDQKTFDLSTLNPISATNNKPVIIELSDDESEPETKPPLAAMHESSIIVIDSDDDEYEHKPVEPVKMVKDPIAIDTSLVSSPIIQIKSKPTSEHVSDPIADSSFSFTKIDHTKVPPIRESTEPQKADFNAAIIEDGKKTPEDDPLEIPSKPAFIRWLSSDDEDYDFNIPLAKTPTASNVSELKNKPEVLSGIRASTISKSTERVALKTNGSTAEANTQTPNNTNVASRSRSVPDTQFSRPATESVLGPVKRANTIQDGNSITTKKTKRSKTDSLLEELPKIDNFEYTYKELQDVNRVSRKKEELHSEMEIHISLGPFGILKDLKEDFKSRVSTFDSEFPLIYWKRNAKAEYIKDKDYFIPIKPKKVVQNTFVMYYLAQDFLDKLHSEELKADVVNATEEMCVISTNNYHVILVVEGYDQFINKIKSYKQRQFRSQVLNGEDQARRKKDDERMSKYPTPLEIARLLNRAQLDLKVNIFPVRSRHEGVMWLNSFTYTIGSALYDKYERNQSLANLGVVRSGSDTKATFIQSIQHFPRMTQSKAQILQSSHGSMYSIYSKFRTSGTLGKDALGRNIVPPTVDSTMLSFFTSDDPDKAIT</sequence>
<accession>G8B5I6</accession>
<feature type="compositionally biased region" description="Polar residues" evidence="1">
    <location>
        <begin position="1"/>
        <end position="27"/>
    </location>
</feature>
<reference evidence="4" key="4">
    <citation type="submission" date="2025-05" db="UniProtKB">
        <authorList>
            <consortium name="EnsemblFungi"/>
        </authorList>
    </citation>
    <scope>IDENTIFICATION</scope>
</reference>
<gene>
    <name evidence="2 3" type="ordered locus">CPAR2_602970</name>
</gene>
<dbReference type="EnsemblFungi" id="CPAR2_602970-T">
    <property type="protein sequence ID" value="CPAR2_602970-T-p1"/>
    <property type="gene ID" value="CPAR2_602970"/>
</dbReference>
<proteinExistence type="predicted"/>
<reference evidence="5" key="1">
    <citation type="journal article" date="2009" name="Nature">
        <title>Evolution of pathogenicity and sexual reproduction in eight Candida genomes.</title>
        <authorList>
            <person name="Butler G."/>
            <person name="Rasmussen M.D."/>
            <person name="Lin M.F."/>
            <person name="Santos M.A."/>
            <person name="Sakthikumar S."/>
            <person name="Munro C.A."/>
            <person name="Rheinbay E."/>
            <person name="Grabherr M."/>
            <person name="Forche A."/>
            <person name="Reedy J.L."/>
            <person name="Agrafioti I."/>
            <person name="Arnaud M.B."/>
            <person name="Bates S."/>
            <person name="Brown A.J."/>
            <person name="Brunke S."/>
            <person name="Costanzo M.C."/>
            <person name="Fitzpatrick D.A."/>
            <person name="de Groot P.W."/>
            <person name="Harris D."/>
            <person name="Hoyer L.L."/>
            <person name="Hube B."/>
            <person name="Klis F.M."/>
            <person name="Kodira C."/>
            <person name="Lennard N."/>
            <person name="Logue M.E."/>
            <person name="Martin R."/>
            <person name="Neiman A.M."/>
            <person name="Nikolaou E."/>
            <person name="Quail M.A."/>
            <person name="Quinn J."/>
            <person name="Santos M.C."/>
            <person name="Schmitzberger F.F."/>
            <person name="Sherlock G."/>
            <person name="Shah P."/>
            <person name="Silverstein K.A."/>
            <person name="Skrzypek M.S."/>
            <person name="Soll D."/>
            <person name="Staggs R."/>
            <person name="Stansfield I."/>
            <person name="Stumpf M.P."/>
            <person name="Sudbery P.E."/>
            <person name="Srikantha T."/>
            <person name="Zeng Q."/>
            <person name="Berman J."/>
            <person name="Berriman M."/>
            <person name="Heitman J."/>
            <person name="Gow N.A."/>
            <person name="Lorenz M.C."/>
            <person name="Birren B.W."/>
            <person name="Kellis M."/>
            <person name="Cuomo C.A."/>
        </authorList>
    </citation>
    <scope>NUCLEOTIDE SEQUENCE [LARGE SCALE GENOMIC DNA]</scope>
    <source>
        <strain evidence="5">CDC 317 / ATCC MYA-4646</strain>
    </source>
</reference>
<feature type="compositionally biased region" description="Polar residues" evidence="1">
    <location>
        <begin position="164"/>
        <end position="188"/>
    </location>
</feature>
<dbReference type="Gene3D" id="3.40.50.10130">
    <property type="match status" value="1"/>
</dbReference>
<keyword evidence="5" id="KW-1185">Reference proteome</keyword>
<evidence type="ECO:0000313" key="4">
    <source>
        <dbReference type="EnsemblFungi" id="CPAR2_602970-T-p1"/>
    </source>
</evidence>
<evidence type="ECO:0000313" key="5">
    <source>
        <dbReference type="Proteomes" id="UP000005221"/>
    </source>
</evidence>
<feature type="compositionally biased region" description="Low complexity" evidence="1">
    <location>
        <begin position="80"/>
        <end position="98"/>
    </location>
</feature>
<dbReference type="CGD" id="CAL0000152115">
    <property type="gene designation" value="CPAR2_602970"/>
</dbReference>
<dbReference type="VEuPathDB" id="FungiDB:CPAR2_602970"/>
<feature type="region of interest" description="Disordered" evidence="1">
    <location>
        <begin position="201"/>
        <end position="335"/>
    </location>
</feature>
<feature type="region of interest" description="Disordered" evidence="1">
    <location>
        <begin position="679"/>
        <end position="711"/>
    </location>
</feature>
<dbReference type="eggNOG" id="ENOG502RY0Q">
    <property type="taxonomic scope" value="Eukaryota"/>
</dbReference>
<dbReference type="AlphaFoldDB" id="G8B5I6"/>
<feature type="region of interest" description="Disordered" evidence="1">
    <location>
        <begin position="388"/>
        <end position="419"/>
    </location>
</feature>
<dbReference type="EMBL" id="HE605202">
    <property type="protein sequence ID" value="CCE39878.1"/>
    <property type="molecule type" value="Genomic_DNA"/>
</dbReference>
<feature type="compositionally biased region" description="Polar residues" evidence="1">
    <location>
        <begin position="283"/>
        <end position="303"/>
    </location>
</feature>
<protein>
    <submittedName>
        <fullName evidence="4">ERCC4 domain-containing protein</fullName>
    </submittedName>
</protein>
<accession>A0AAJ8W6C6</accession>
<feature type="compositionally biased region" description="Polar residues" evidence="1">
    <location>
        <begin position="265"/>
        <end position="276"/>
    </location>
</feature>
<evidence type="ECO:0000313" key="3">
    <source>
        <dbReference type="EMBL" id="CCE39878.1"/>
    </source>
</evidence>
<dbReference type="Proteomes" id="UP000005221">
    <property type="component" value="Chromosome 6"/>
</dbReference>
<feature type="compositionally biased region" description="Polar residues" evidence="1">
    <location>
        <begin position="99"/>
        <end position="111"/>
    </location>
</feature>